<dbReference type="AlphaFoldDB" id="A0AAV7QKW8"/>
<evidence type="ECO:0000313" key="2">
    <source>
        <dbReference type="Proteomes" id="UP001066276"/>
    </source>
</evidence>
<keyword evidence="2" id="KW-1185">Reference proteome</keyword>
<accession>A0AAV7QKW8</accession>
<name>A0AAV7QKW8_PLEWA</name>
<dbReference type="EMBL" id="JANPWB010000010">
    <property type="protein sequence ID" value="KAJ1139048.1"/>
    <property type="molecule type" value="Genomic_DNA"/>
</dbReference>
<dbReference type="Proteomes" id="UP001066276">
    <property type="component" value="Chromosome 6"/>
</dbReference>
<protein>
    <submittedName>
        <fullName evidence="1">Uncharacterized protein</fullName>
    </submittedName>
</protein>
<gene>
    <name evidence="1" type="ORF">NDU88_005425</name>
</gene>
<sequence>MLGRLLFPGGLSPLLPGSAAPGRWAPLHVPARRFPSALCALQGPSLVQIGHHSPAHLSNALQYSSGIQVASGRTRRRRDYQLCSPGLGRHLALYVVFSRSARTASVRGAECTFPLRNWFRGLSIPQAMWQRGLDPAWKSGCIGVGDYWQEPHEEYSSTIGIWPRPPMVLVLSQQQPGWRGWGTRLV</sequence>
<proteinExistence type="predicted"/>
<evidence type="ECO:0000313" key="1">
    <source>
        <dbReference type="EMBL" id="KAJ1139048.1"/>
    </source>
</evidence>
<organism evidence="1 2">
    <name type="scientific">Pleurodeles waltl</name>
    <name type="common">Iberian ribbed newt</name>
    <dbReference type="NCBI Taxonomy" id="8319"/>
    <lineage>
        <taxon>Eukaryota</taxon>
        <taxon>Metazoa</taxon>
        <taxon>Chordata</taxon>
        <taxon>Craniata</taxon>
        <taxon>Vertebrata</taxon>
        <taxon>Euteleostomi</taxon>
        <taxon>Amphibia</taxon>
        <taxon>Batrachia</taxon>
        <taxon>Caudata</taxon>
        <taxon>Salamandroidea</taxon>
        <taxon>Salamandridae</taxon>
        <taxon>Pleurodelinae</taxon>
        <taxon>Pleurodeles</taxon>
    </lineage>
</organism>
<comment type="caution">
    <text evidence="1">The sequence shown here is derived from an EMBL/GenBank/DDBJ whole genome shotgun (WGS) entry which is preliminary data.</text>
</comment>
<reference evidence="1" key="1">
    <citation type="journal article" date="2022" name="bioRxiv">
        <title>Sequencing and chromosome-scale assembly of the giantPleurodeles waltlgenome.</title>
        <authorList>
            <person name="Brown T."/>
            <person name="Elewa A."/>
            <person name="Iarovenko S."/>
            <person name="Subramanian E."/>
            <person name="Araus A.J."/>
            <person name="Petzold A."/>
            <person name="Susuki M."/>
            <person name="Suzuki K.-i.T."/>
            <person name="Hayashi T."/>
            <person name="Toyoda A."/>
            <person name="Oliveira C."/>
            <person name="Osipova E."/>
            <person name="Leigh N.D."/>
            <person name="Simon A."/>
            <person name="Yun M.H."/>
        </authorList>
    </citation>
    <scope>NUCLEOTIDE SEQUENCE</scope>
    <source>
        <strain evidence="1">20211129_DDA</strain>
        <tissue evidence="1">Liver</tissue>
    </source>
</reference>